<dbReference type="RefSeq" id="WP_118675401.1">
    <property type="nucleotide sequence ID" value="NZ_JACOOX010000005.1"/>
</dbReference>
<dbReference type="PANTHER" id="PTHR31727:SF6">
    <property type="entry name" value="OLEOYL-ACYL CARRIER PROTEIN THIOESTERASE 1, CHLOROPLASTIC"/>
    <property type="match status" value="1"/>
</dbReference>
<evidence type="ECO:0000313" key="4">
    <source>
        <dbReference type="EMBL" id="MBC5663136.1"/>
    </source>
</evidence>
<dbReference type="InterPro" id="IPR045023">
    <property type="entry name" value="FATA/B"/>
</dbReference>
<organism evidence="4 5">
    <name type="scientific">Coprococcus hominis</name>
    <name type="common">ex Liu et al. 2022</name>
    <dbReference type="NCBI Taxonomy" id="2763039"/>
    <lineage>
        <taxon>Bacteria</taxon>
        <taxon>Bacillati</taxon>
        <taxon>Bacillota</taxon>
        <taxon>Clostridia</taxon>
        <taxon>Lachnospirales</taxon>
        <taxon>Lachnospiraceae</taxon>
        <taxon>Coprococcus</taxon>
    </lineage>
</organism>
<sequence length="242" mass="28220">MYSFDAIVRYSETHGRPEANAATIANYFQDCAIFDSEQAGIGIEYLKDHNRAWFLISWQIDVERYPVLQEKIRVGTWAYDFKGSMGYRNIVIRDENGANIVQAASQWSYIDTDTLRPVRIEPEVGAAYPLAEKLPMEYAPRKIRLIEGMEETDRRVVLPYQIDSNNHMNNEAYIALALEYIDSDDMICQIRSEYKRQFVKDECIVIKKAERDDLIQFVFADEEDQIRCIVEFKTKRTGRQTA</sequence>
<feature type="domain" description="Acyl-ACP thioesterase N-terminal hotdog" evidence="3">
    <location>
        <begin position="8"/>
        <end position="128"/>
    </location>
</feature>
<dbReference type="AlphaFoldDB" id="A0A8I0ALE5"/>
<reference evidence="4 5" key="1">
    <citation type="submission" date="2020-08" db="EMBL/GenBank/DDBJ databases">
        <title>Genome public.</title>
        <authorList>
            <person name="Liu C."/>
            <person name="Sun Q."/>
        </authorList>
    </citation>
    <scope>NUCLEOTIDE SEQUENCE [LARGE SCALE GENOMIC DNA]</scope>
    <source>
        <strain evidence="4 5">NSJ-10</strain>
    </source>
</reference>
<dbReference type="InterPro" id="IPR002864">
    <property type="entry name" value="Acyl-ACP_thioesterase_NHD"/>
</dbReference>
<evidence type="ECO:0000313" key="5">
    <source>
        <dbReference type="Proteomes" id="UP000615234"/>
    </source>
</evidence>
<dbReference type="Proteomes" id="UP000615234">
    <property type="component" value="Unassembled WGS sequence"/>
</dbReference>
<name>A0A8I0ALE5_9FIRM</name>
<dbReference type="GO" id="GO:0000036">
    <property type="term" value="F:acyl carrier activity"/>
    <property type="evidence" value="ECO:0007669"/>
    <property type="project" value="TreeGrafter"/>
</dbReference>
<dbReference type="EMBL" id="JACOOX010000005">
    <property type="protein sequence ID" value="MBC5663136.1"/>
    <property type="molecule type" value="Genomic_DNA"/>
</dbReference>
<dbReference type="InterPro" id="IPR029069">
    <property type="entry name" value="HotDog_dom_sf"/>
</dbReference>
<dbReference type="Gene3D" id="3.10.129.10">
    <property type="entry name" value="Hotdog Thioesterase"/>
    <property type="match status" value="1"/>
</dbReference>
<evidence type="ECO:0000256" key="2">
    <source>
        <dbReference type="ARBA" id="ARBA00022946"/>
    </source>
</evidence>
<accession>A0A8I0ALE5</accession>
<evidence type="ECO:0000259" key="3">
    <source>
        <dbReference type="Pfam" id="PF01643"/>
    </source>
</evidence>
<dbReference type="Pfam" id="PF01643">
    <property type="entry name" value="Acyl-ACP_TE"/>
    <property type="match status" value="1"/>
</dbReference>
<evidence type="ECO:0000256" key="1">
    <source>
        <dbReference type="ARBA" id="ARBA00006500"/>
    </source>
</evidence>
<dbReference type="GO" id="GO:0016297">
    <property type="term" value="F:fatty acyl-[ACP] hydrolase activity"/>
    <property type="evidence" value="ECO:0007669"/>
    <property type="project" value="InterPro"/>
</dbReference>
<comment type="caution">
    <text evidence="4">The sequence shown here is derived from an EMBL/GenBank/DDBJ whole genome shotgun (WGS) entry which is preliminary data.</text>
</comment>
<gene>
    <name evidence="4" type="ORF">H8S09_09565</name>
</gene>
<dbReference type="PANTHER" id="PTHR31727">
    <property type="entry name" value="OLEOYL-ACYL CARRIER PROTEIN THIOESTERASE 1, CHLOROPLASTIC"/>
    <property type="match status" value="1"/>
</dbReference>
<dbReference type="SUPFAM" id="SSF54637">
    <property type="entry name" value="Thioesterase/thiol ester dehydrase-isomerase"/>
    <property type="match status" value="2"/>
</dbReference>
<dbReference type="CDD" id="cd00586">
    <property type="entry name" value="4HBT"/>
    <property type="match status" value="1"/>
</dbReference>
<protein>
    <submittedName>
        <fullName evidence="4">Acyl-ACP thioesterase</fullName>
    </submittedName>
</protein>
<keyword evidence="2" id="KW-0809">Transit peptide</keyword>
<comment type="similarity">
    <text evidence="1">Belongs to the acyl-ACP thioesterase family.</text>
</comment>
<keyword evidence="5" id="KW-1185">Reference proteome</keyword>
<proteinExistence type="inferred from homology"/>